<evidence type="ECO:0000313" key="2">
    <source>
        <dbReference type="Proteomes" id="UP000267524"/>
    </source>
</evidence>
<dbReference type="AlphaFoldDB" id="A0A3M7LG71"/>
<dbReference type="RefSeq" id="WP_122545885.1">
    <property type="nucleotide sequence ID" value="NZ_QWIV01000005.1"/>
</dbReference>
<organism evidence="1 2">
    <name type="scientific">Chryseobacterium nematophagum</name>
    <dbReference type="NCBI Taxonomy" id="2305228"/>
    <lineage>
        <taxon>Bacteria</taxon>
        <taxon>Pseudomonadati</taxon>
        <taxon>Bacteroidota</taxon>
        <taxon>Flavobacteriia</taxon>
        <taxon>Flavobacteriales</taxon>
        <taxon>Weeksellaceae</taxon>
        <taxon>Chryseobacterium group</taxon>
        <taxon>Chryseobacterium</taxon>
    </lineage>
</organism>
<name>A0A3M7LG71_9FLAO</name>
<sequence length="124" mass="14639">MKFICNILLVFYLVFRPLIPMVEYGVNYEYIKEVLCVNKKRPELHCNGKCYLKKELAKINEVDSSLPIHKIKTNGQKVLDSYIPSEIAGIENEDKLLFLIIHDIYNVYYSYIFLKYIFKPPVLN</sequence>
<evidence type="ECO:0000313" key="1">
    <source>
        <dbReference type="EMBL" id="RMZ61080.1"/>
    </source>
</evidence>
<dbReference type="Proteomes" id="UP000267524">
    <property type="component" value="Unassembled WGS sequence"/>
</dbReference>
<proteinExistence type="predicted"/>
<keyword evidence="2" id="KW-1185">Reference proteome</keyword>
<protein>
    <submittedName>
        <fullName evidence="1">Uncharacterized protein</fullName>
    </submittedName>
</protein>
<accession>A0A3M7LG71</accession>
<comment type="caution">
    <text evidence="1">The sequence shown here is derived from an EMBL/GenBank/DDBJ whole genome shotgun (WGS) entry which is preliminary data.</text>
</comment>
<reference evidence="1 2" key="1">
    <citation type="submission" date="2018-08" db="EMBL/GenBank/DDBJ databases">
        <title>Chryseobacterium nematophagum: a novel matrix digesting pathogen of nematodes.</title>
        <authorList>
            <person name="Page A."/>
            <person name="Roberts M."/>
            <person name="Felix M.-A."/>
            <person name="Weir W."/>
        </authorList>
    </citation>
    <scope>NUCLEOTIDE SEQUENCE [LARGE SCALE GENOMIC DNA]</scope>
    <source>
        <strain evidence="1 2">JUb275</strain>
    </source>
</reference>
<dbReference type="EMBL" id="QWIV01000005">
    <property type="protein sequence ID" value="RMZ61080.1"/>
    <property type="molecule type" value="Genomic_DNA"/>
</dbReference>
<gene>
    <name evidence="1" type="ORF">D1632_03690</name>
</gene>